<dbReference type="EMBL" id="MOOB01000906">
    <property type="protein sequence ID" value="OQE33224.1"/>
    <property type="molecule type" value="Genomic_DNA"/>
</dbReference>
<proteinExistence type="predicted"/>
<evidence type="ECO:0000313" key="2">
    <source>
        <dbReference type="EMBL" id="OQE33224.1"/>
    </source>
</evidence>
<organism evidence="2 3">
    <name type="scientific">Penicillium nalgiovense</name>
    <dbReference type="NCBI Taxonomy" id="60175"/>
    <lineage>
        <taxon>Eukaryota</taxon>
        <taxon>Fungi</taxon>
        <taxon>Dikarya</taxon>
        <taxon>Ascomycota</taxon>
        <taxon>Pezizomycotina</taxon>
        <taxon>Eurotiomycetes</taxon>
        <taxon>Eurotiomycetidae</taxon>
        <taxon>Eurotiales</taxon>
        <taxon>Aspergillaceae</taxon>
        <taxon>Penicillium</taxon>
    </lineage>
</organism>
<dbReference type="AlphaFoldDB" id="A0A1V6U443"/>
<sequence>VLVKLGLTPIPEDPCIFVKDGIIVFFYVDDIIIVNHPSYAQQAAKLDDQMKKHWELREFDASWFLNIRIVRDRTKKKLWLCQDSYIESMAAKYGLITNRRVDTPLSIEPLLPFDGVATASQIHGFQAKVGSAQYATTISRPDAAKATSKLAEFLLNPGPKHLDAIDRVIQYLYQTRYYAIEYGVQIEGNNMQLAAKSVEFASDASFGDNRDRKSSEGY</sequence>
<evidence type="ECO:0000259" key="1">
    <source>
        <dbReference type="Pfam" id="PF07727"/>
    </source>
</evidence>
<dbReference type="OMA" id="DGTHTHE"/>
<dbReference type="InterPro" id="IPR013103">
    <property type="entry name" value="RVT_2"/>
</dbReference>
<evidence type="ECO:0000313" key="3">
    <source>
        <dbReference type="Proteomes" id="UP000191691"/>
    </source>
</evidence>
<feature type="non-terminal residue" evidence="2">
    <location>
        <position position="1"/>
    </location>
</feature>
<reference evidence="3" key="1">
    <citation type="journal article" date="2017" name="Nat. Microbiol.">
        <title>Global analysis of biosynthetic gene clusters reveals vast potential of secondary metabolite production in Penicillium species.</title>
        <authorList>
            <person name="Nielsen J.C."/>
            <person name="Grijseels S."/>
            <person name="Prigent S."/>
            <person name="Ji B."/>
            <person name="Dainat J."/>
            <person name="Nielsen K.F."/>
            <person name="Frisvad J.C."/>
            <person name="Workman M."/>
            <person name="Nielsen J."/>
        </authorList>
    </citation>
    <scope>NUCLEOTIDE SEQUENCE [LARGE SCALE GENOMIC DNA]</scope>
    <source>
        <strain evidence="3">IBT 13039</strain>
    </source>
</reference>
<protein>
    <recommendedName>
        <fullName evidence="1">Reverse transcriptase Ty1/copia-type domain-containing protein</fullName>
    </recommendedName>
</protein>
<name>A0A1V6U443_PENNA</name>
<dbReference type="Proteomes" id="UP000191691">
    <property type="component" value="Unassembled WGS sequence"/>
</dbReference>
<accession>A0A1V6U443</accession>
<feature type="non-terminal residue" evidence="2">
    <location>
        <position position="218"/>
    </location>
</feature>
<dbReference type="STRING" id="60175.A0A1V6U443"/>
<comment type="caution">
    <text evidence="2">The sequence shown here is derived from an EMBL/GenBank/DDBJ whole genome shotgun (WGS) entry which is preliminary data.</text>
</comment>
<feature type="domain" description="Reverse transcriptase Ty1/copia-type" evidence="1">
    <location>
        <begin position="1"/>
        <end position="105"/>
    </location>
</feature>
<keyword evidence="3" id="KW-1185">Reference proteome</keyword>
<dbReference type="Pfam" id="PF07727">
    <property type="entry name" value="RVT_2"/>
    <property type="match status" value="1"/>
</dbReference>
<gene>
    <name evidence="2" type="ORF">PENNAL_c0906G08717</name>
</gene>